<dbReference type="STRING" id="1423782.FD32_GL001852"/>
<reference evidence="5 6" key="1">
    <citation type="journal article" date="2015" name="Genome Announc.">
        <title>Expanding the biotechnology potential of lactobacilli through comparative genomics of 213 strains and associated genera.</title>
        <authorList>
            <person name="Sun Z."/>
            <person name="Harris H.M."/>
            <person name="McCann A."/>
            <person name="Guo C."/>
            <person name="Argimon S."/>
            <person name="Zhang W."/>
            <person name="Yang X."/>
            <person name="Jeffery I.B."/>
            <person name="Cooney J.C."/>
            <person name="Kagawa T.F."/>
            <person name="Liu W."/>
            <person name="Song Y."/>
            <person name="Salvetti E."/>
            <person name="Wrobel A."/>
            <person name="Rasinkangas P."/>
            <person name="Parkhill J."/>
            <person name="Rea M.C."/>
            <person name="O'Sullivan O."/>
            <person name="Ritari J."/>
            <person name="Douillard F.P."/>
            <person name="Paul Ross R."/>
            <person name="Yang R."/>
            <person name="Briner A.E."/>
            <person name="Felis G.E."/>
            <person name="de Vos W.M."/>
            <person name="Barrangou R."/>
            <person name="Klaenhammer T.R."/>
            <person name="Caufield P.W."/>
            <person name="Cui Y."/>
            <person name="Zhang H."/>
            <person name="O'Toole P.W."/>
        </authorList>
    </citation>
    <scope>NUCLEOTIDE SEQUENCE [LARGE SCALE GENOMIC DNA]</scope>
    <source>
        <strain evidence="5 6">DSM 6035</strain>
    </source>
</reference>
<dbReference type="Pfam" id="PF25888">
    <property type="entry name" value="WHD_DnaB"/>
    <property type="match status" value="1"/>
</dbReference>
<proteinExistence type="inferred from homology"/>
<evidence type="ECO:0000259" key="4">
    <source>
        <dbReference type="Pfam" id="PF25888"/>
    </source>
</evidence>
<gene>
    <name evidence="5" type="ORF">FD32_GL001852</name>
</gene>
<dbReference type="PATRIC" id="fig|1423782.4.peg.1927"/>
<dbReference type="InterPro" id="IPR058660">
    <property type="entry name" value="WHD_DnaB"/>
</dbReference>
<comment type="caution">
    <text evidence="5">The sequence shown here is derived from an EMBL/GenBank/DDBJ whole genome shotgun (WGS) entry which is preliminary data.</text>
</comment>
<evidence type="ECO:0000313" key="5">
    <source>
        <dbReference type="EMBL" id="KRM27791.1"/>
    </source>
</evidence>
<dbReference type="EMBL" id="AZGM01000052">
    <property type="protein sequence ID" value="KRM27791.1"/>
    <property type="molecule type" value="Genomic_DNA"/>
</dbReference>
<protein>
    <submittedName>
        <fullName evidence="5">Uncharacterized protein</fullName>
    </submittedName>
</protein>
<sequence length="456" mass="50905">MAMTAQEDEFNPQAGFLVTAASDFVNFNDRVFTSFYQPVLGPTAFGLFYALRAQLIFQPTLADRRLQANIIRQLNAGTSQLARALHRLEAVGMVQTYRGQDGQGTFFVYQLQTTLTPAAFIEDDLLSVLLLEAVGDSHFKQLVKEARRYQLASSPSLENVSHHFLDEFHVANKSLVKTPTTIKNAREQTNVDQHPQLGAGQSDFDWPTLFQLVKKQPVMKKDLSAARQLIEVEHQLYGIDESTMAKLVLQAVDLADNHFNPAKFKRIVASRYQQVGHQAPPATANQSASSPVKLTAKDRQLLQSAADYAPVEFLQGLKEQTGGFVSANERHILTHLVNDVKLDSAVINILSWYIIADLDNANLKASFVDAIANSWIKAGVKDAPGALQELKNFQEQRGKQRTSKGRFAYRRPQVEEQMPKWSKTDTQQLNKKASPEALKEVQAMLAKRKGRKGGDQ</sequence>
<feature type="domain" description="DnaB/C C-terminal" evidence="3">
    <location>
        <begin position="317"/>
        <end position="386"/>
    </location>
</feature>
<feature type="domain" description="Replicative helicase loading/DNA remodeling protein DnaB N-terminal winged helix" evidence="4">
    <location>
        <begin position="14"/>
        <end position="265"/>
    </location>
</feature>
<organism evidence="5 6">
    <name type="scientific">Limosilactobacillus panis DSM 6035</name>
    <dbReference type="NCBI Taxonomy" id="1423782"/>
    <lineage>
        <taxon>Bacteria</taxon>
        <taxon>Bacillati</taxon>
        <taxon>Bacillota</taxon>
        <taxon>Bacilli</taxon>
        <taxon>Lactobacillales</taxon>
        <taxon>Lactobacillaceae</taxon>
        <taxon>Limosilactobacillus</taxon>
    </lineage>
</organism>
<comment type="similarity">
    <text evidence="1">Belongs to the DnaB/DnaD family.</text>
</comment>
<name>A0A0R1XC93_9LACO</name>
<feature type="compositionally biased region" description="Basic residues" evidence="2">
    <location>
        <begin position="399"/>
        <end position="409"/>
    </location>
</feature>
<dbReference type="AlphaFoldDB" id="A0A0R1XC93"/>
<evidence type="ECO:0000259" key="3">
    <source>
        <dbReference type="Pfam" id="PF07261"/>
    </source>
</evidence>
<keyword evidence="6" id="KW-1185">Reference proteome</keyword>
<evidence type="ECO:0000313" key="6">
    <source>
        <dbReference type="Proteomes" id="UP000051412"/>
    </source>
</evidence>
<dbReference type="Pfam" id="PF07261">
    <property type="entry name" value="DnaB_2"/>
    <property type="match status" value="1"/>
</dbReference>
<dbReference type="InterPro" id="IPR006343">
    <property type="entry name" value="DnaB/C_C"/>
</dbReference>
<accession>A0A0R1XC93</accession>
<feature type="region of interest" description="Disordered" evidence="2">
    <location>
        <begin position="395"/>
        <end position="435"/>
    </location>
</feature>
<evidence type="ECO:0000256" key="2">
    <source>
        <dbReference type="SAM" id="MobiDB-lite"/>
    </source>
</evidence>
<evidence type="ECO:0000256" key="1">
    <source>
        <dbReference type="ARBA" id="ARBA00093462"/>
    </source>
</evidence>
<dbReference type="Proteomes" id="UP000051412">
    <property type="component" value="Unassembled WGS sequence"/>
</dbReference>